<evidence type="ECO:0000313" key="2">
    <source>
        <dbReference type="Proteomes" id="UP000799755"/>
    </source>
</evidence>
<proteinExistence type="predicted"/>
<protein>
    <submittedName>
        <fullName evidence="1">S-adenosyl-L-methionine-dependent methyltransferase</fullName>
    </submittedName>
</protein>
<reference evidence="1" key="1">
    <citation type="journal article" date="2020" name="Stud. Mycol.">
        <title>101 Dothideomycetes genomes: a test case for predicting lifestyles and emergence of pathogens.</title>
        <authorList>
            <person name="Haridas S."/>
            <person name="Albert R."/>
            <person name="Binder M."/>
            <person name="Bloem J."/>
            <person name="Labutti K."/>
            <person name="Salamov A."/>
            <person name="Andreopoulos B."/>
            <person name="Baker S."/>
            <person name="Barry K."/>
            <person name="Bills G."/>
            <person name="Bluhm B."/>
            <person name="Cannon C."/>
            <person name="Castanera R."/>
            <person name="Culley D."/>
            <person name="Daum C."/>
            <person name="Ezra D."/>
            <person name="Gonzalez J."/>
            <person name="Henrissat B."/>
            <person name="Kuo A."/>
            <person name="Liang C."/>
            <person name="Lipzen A."/>
            <person name="Lutzoni F."/>
            <person name="Magnuson J."/>
            <person name="Mondo S."/>
            <person name="Nolan M."/>
            <person name="Ohm R."/>
            <person name="Pangilinan J."/>
            <person name="Park H.-J."/>
            <person name="Ramirez L."/>
            <person name="Alfaro M."/>
            <person name="Sun H."/>
            <person name="Tritt A."/>
            <person name="Yoshinaga Y."/>
            <person name="Zwiers L.-H."/>
            <person name="Turgeon B."/>
            <person name="Goodwin S."/>
            <person name="Spatafora J."/>
            <person name="Crous P."/>
            <person name="Grigoriev I."/>
        </authorList>
    </citation>
    <scope>NUCLEOTIDE SEQUENCE</scope>
    <source>
        <strain evidence="1">ATCC 200398</strain>
    </source>
</reference>
<comment type="caution">
    <text evidence="1">The sequence shown here is derived from an EMBL/GenBank/DDBJ whole genome shotgun (WGS) entry which is preliminary data.</text>
</comment>
<keyword evidence="2" id="KW-1185">Reference proteome</keyword>
<keyword evidence="1" id="KW-0808">Transferase</keyword>
<accession>A0ACB6QCZ1</accession>
<keyword evidence="1" id="KW-0489">Methyltransferase</keyword>
<name>A0ACB6QCZ1_9PLEO</name>
<gene>
    <name evidence="1" type="ORF">BDR25DRAFT_380566</name>
</gene>
<dbReference type="EMBL" id="MU003534">
    <property type="protein sequence ID" value="KAF2464730.1"/>
    <property type="molecule type" value="Genomic_DNA"/>
</dbReference>
<evidence type="ECO:0000313" key="1">
    <source>
        <dbReference type="EMBL" id="KAF2464730.1"/>
    </source>
</evidence>
<sequence length="419" mass="47226">MATNGILLAKGKKQTLLALAEEVQCEAKAITDFCNANGSSSPSLFQDWPDDLPEHIQASRMKLREAANAVHDIAVGPFDHLFSLAWSIPEAVPLGGGIPYSEVASKCGVNISHLRRVLRFCMVNRLFQEPQPDHVAHSVFSAYLVTNKVLLGQLEFLCEDSFQFSTKLVEAHKKWPDSKGPNHAAFNVTRETELPRYAYLYQPGNEQQAKRFGNMLEFARLERATDVRFVPPAYKWEDVDTLVDVGGGTGDVAVTLAKAFPRLRITVEDQAQSIATGKSTLPAELQDRIQLVERDFFEPRMVEPDLISKTKTYFLRMILHNWPDKDVARIIQPLLPSVRAGARLLIMEMMVPRPGTVPETMEWWMRSLDMEMMIQFNSRVRSKEDWQELFEGISPGLVMKSTTTPHGSGLTVMEFGFEN</sequence>
<dbReference type="Proteomes" id="UP000799755">
    <property type="component" value="Unassembled WGS sequence"/>
</dbReference>
<organism evidence="1 2">
    <name type="scientific">Lindgomyces ingoldianus</name>
    <dbReference type="NCBI Taxonomy" id="673940"/>
    <lineage>
        <taxon>Eukaryota</taxon>
        <taxon>Fungi</taxon>
        <taxon>Dikarya</taxon>
        <taxon>Ascomycota</taxon>
        <taxon>Pezizomycotina</taxon>
        <taxon>Dothideomycetes</taxon>
        <taxon>Pleosporomycetidae</taxon>
        <taxon>Pleosporales</taxon>
        <taxon>Lindgomycetaceae</taxon>
        <taxon>Lindgomyces</taxon>
    </lineage>
</organism>